<dbReference type="InterPro" id="IPR015124">
    <property type="entry name" value="Stf0"/>
</dbReference>
<accession>A0ABT4KKJ8</accession>
<evidence type="ECO:0000259" key="1">
    <source>
        <dbReference type="Pfam" id="PF09037"/>
    </source>
</evidence>
<dbReference type="PIRSF" id="PIRSF021497">
    <property type="entry name" value="Sulphotransferase_Stf0"/>
    <property type="match status" value="1"/>
</dbReference>
<reference evidence="2" key="1">
    <citation type="submission" date="2022-10" db="EMBL/GenBank/DDBJ databases">
        <title>Whole genome sequencing of three plant growth promoting bacteria isolated from Vachellia tortilis subsp. raddiana in Morocco.</title>
        <authorList>
            <person name="Hnini M."/>
            <person name="Zouagui R."/>
            <person name="Zouagui H."/>
            <person name="Chemao Elfihri M.-W."/>
            <person name="Ibrahimi A."/>
            <person name="Sbabou L."/>
            <person name="Aurag J."/>
        </authorList>
    </citation>
    <scope>NUCLEOTIDE SEQUENCE</scope>
    <source>
        <strain evidence="2">LMR678</strain>
    </source>
</reference>
<dbReference type="SUPFAM" id="SSF52540">
    <property type="entry name" value="P-loop containing nucleoside triphosphate hydrolases"/>
    <property type="match status" value="1"/>
</dbReference>
<organism evidence="2 3">
    <name type="scientific">Sinorhizobium psoraleae</name>
    <dbReference type="NCBI Taxonomy" id="520838"/>
    <lineage>
        <taxon>Bacteria</taxon>
        <taxon>Pseudomonadati</taxon>
        <taxon>Pseudomonadota</taxon>
        <taxon>Alphaproteobacteria</taxon>
        <taxon>Hyphomicrobiales</taxon>
        <taxon>Rhizobiaceae</taxon>
        <taxon>Sinorhizobium/Ensifer group</taxon>
        <taxon>Sinorhizobium</taxon>
    </lineage>
</organism>
<protein>
    <submittedName>
        <fullName evidence="2">Stf0 family sulfotransferase</fullName>
    </submittedName>
</protein>
<dbReference type="InterPro" id="IPR027417">
    <property type="entry name" value="P-loop_NTPase"/>
</dbReference>
<dbReference type="Proteomes" id="UP001079430">
    <property type="component" value="Unassembled WGS sequence"/>
</dbReference>
<gene>
    <name evidence="2" type="ORF">O3W52_21125</name>
</gene>
<keyword evidence="3" id="KW-1185">Reference proteome</keyword>
<dbReference type="InterPro" id="IPR024628">
    <property type="entry name" value="Sulfotransferase_Stf0_dom"/>
</dbReference>
<evidence type="ECO:0000313" key="3">
    <source>
        <dbReference type="Proteomes" id="UP001079430"/>
    </source>
</evidence>
<dbReference type="Gene3D" id="3.40.50.300">
    <property type="entry name" value="P-loop containing nucleotide triphosphate hydrolases"/>
    <property type="match status" value="1"/>
</dbReference>
<comment type="caution">
    <text evidence="2">The sequence shown here is derived from an EMBL/GenBank/DDBJ whole genome shotgun (WGS) entry which is preliminary data.</text>
</comment>
<name>A0ABT4KKJ8_9HYPH</name>
<dbReference type="RefSeq" id="WP_269282903.1">
    <property type="nucleotide sequence ID" value="NZ_JAPVOI010000004.1"/>
</dbReference>
<proteinExistence type="predicted"/>
<sequence length="259" mass="28846">MVFEAAMSKFDSYVICTSPRSGSTLLCKLLAATGVSGNPGSYFHRTSISEWLAYFDLASEASTPEPDLLALIFRAAIAKGSLDTGMFGLRLQRHSFDFFVQKLAVLHPERASDLERFEAAFGRTLFIHLTRLDKIQQAVSNVKAEQTGLWQMAPDGTELERLAPPGTPVYNAEEIRACCNRLTTYDLDWKNWFEVQGIEPLRITYEALSSDPIETLRGILARLGLKRDAATGVAPGVAKLADETNQDWVSRFRLEHDIV</sequence>
<feature type="domain" description="Sulphotransferase Stf0" evidence="1">
    <location>
        <begin position="12"/>
        <end position="254"/>
    </location>
</feature>
<evidence type="ECO:0000313" key="2">
    <source>
        <dbReference type="EMBL" id="MCZ4092479.1"/>
    </source>
</evidence>
<dbReference type="Pfam" id="PF09037">
    <property type="entry name" value="Sulphotransf"/>
    <property type="match status" value="1"/>
</dbReference>
<dbReference type="EMBL" id="JAPVOI010000004">
    <property type="protein sequence ID" value="MCZ4092479.1"/>
    <property type="molecule type" value="Genomic_DNA"/>
</dbReference>